<evidence type="ECO:0000313" key="16">
    <source>
        <dbReference type="EMBL" id="CAG2215889.1"/>
    </source>
</evidence>
<dbReference type="GO" id="GO:0045121">
    <property type="term" value="C:membrane raft"/>
    <property type="evidence" value="ECO:0007669"/>
    <property type="project" value="UniProtKB-SubCell"/>
</dbReference>
<evidence type="ECO:0000256" key="15">
    <source>
        <dbReference type="SAM" id="SignalP"/>
    </source>
</evidence>
<evidence type="ECO:0000256" key="7">
    <source>
        <dbReference type="ARBA" id="ARBA00023180"/>
    </source>
</evidence>
<sequence length="312" mass="35668">MSLLYWFTCLLLLLNEPIIRVPVLQESAIMDRLYPTLLLIFGFAALFLFQTGFSFRCYKCNSYMQEDCADHFNNQTWHLSECAENVTMCRKIVQEVFYNDEWQLRYVRQCAPSGIVGGDEGRRCMEKTGTYKGDLHLELHVLDPKGQCNILFDHILCGALQVSKTAMMDRLWITCSILVVLICLFRTGEAVECYQCDSNEDGIQCPADERFDTYINAPVDCNGFEAHTPGQFCMKITQESPGWRGWRKVTRRCGSRTDSGVAWGCLWSWDTVGVFREICYCESNRCNSAAGLHLSLLSAIFVVITAYLVKFL</sequence>
<evidence type="ECO:0000256" key="8">
    <source>
        <dbReference type="ARBA" id="ARBA00031037"/>
    </source>
</evidence>
<evidence type="ECO:0000256" key="1">
    <source>
        <dbReference type="ARBA" id="ARBA00004471"/>
    </source>
</evidence>
<evidence type="ECO:0000256" key="5">
    <source>
        <dbReference type="ARBA" id="ARBA00023108"/>
    </source>
</evidence>
<dbReference type="GO" id="GO:0005886">
    <property type="term" value="C:plasma membrane"/>
    <property type="evidence" value="ECO:0007669"/>
    <property type="project" value="UniProtKB-SubCell"/>
</dbReference>
<dbReference type="EMBL" id="CAJPWZ010001459">
    <property type="protein sequence ID" value="CAG2215889.1"/>
    <property type="molecule type" value="Genomic_DNA"/>
</dbReference>
<keyword evidence="4 15" id="KW-0732">Signal</keyword>
<keyword evidence="17" id="KW-1185">Reference proteome</keyword>
<dbReference type="Proteomes" id="UP000683360">
    <property type="component" value="Unassembled WGS sequence"/>
</dbReference>
<comment type="subcellular location">
    <subcellularLocation>
        <location evidence="1">Cell membrane</location>
        <topology evidence="1">Lipid-anchor</topology>
        <topology evidence="1">GPI-anchor</topology>
        <orientation evidence="1">Extracellular side</orientation>
    </subcellularLocation>
    <subcellularLocation>
        <location evidence="9">Membrane raft</location>
        <topology evidence="9">Lipid-anchor</topology>
        <topology evidence="9">GPI-anchor</topology>
        <orientation evidence="9">Extracellular side</orientation>
    </subcellularLocation>
</comment>
<dbReference type="InterPro" id="IPR031424">
    <property type="entry name" value="QVR-like"/>
</dbReference>
<comment type="subunit">
    <text evidence="13">Interacts (via loop 2 of the three-fingered Ly-6 domain) with Sh/shaker; this interaction may stabilize both components of the complex and may be required for targeting or retention of Sh/shaker to neural cell projections. Interacts (via loop 2 of the three-fingered Ly-6 domain) with nAChRalpha3 and potentially other nicotinic acetylcholine receptors; this interaction is required for antagonism of nicotinic acetylcholine receptors.</text>
</comment>
<keyword evidence="3" id="KW-1003">Cell membrane</keyword>
<evidence type="ECO:0000256" key="6">
    <source>
        <dbReference type="ARBA" id="ARBA00023157"/>
    </source>
</evidence>
<accession>A0A8S3S9U9</accession>
<evidence type="ECO:0000313" key="17">
    <source>
        <dbReference type="Proteomes" id="UP000683360"/>
    </source>
</evidence>
<comment type="function">
    <text evidence="12">Bifunctional regulator of neuronal activity in the mushroom body, and possibly other regions of the brain, that acts as a signaling molecule required for homeostatic regulation of sleep under normal conditions and after sleep deprivation. Reduces neuronal excitability by enhancing Sh/shaker K(+) channel activity; possibly by stabilizing Sh/shaker to increase protein levels, accelerating its activation kinetics, slowing C-type inactivation and enhancing recovery from inactivation. Specifically affects the A-type K(+) current. Antagonizes nicotinic acetylcholine receptors (nAChRs) to reduce synaptic transmission, possibly by preventing their localization to the cell surface. Required for regulation of neuromuscular excitability and plasticity at neuromuscular junctions.</text>
</comment>
<keyword evidence="6" id="KW-1015">Disulfide bond</keyword>
<gene>
    <name evidence="16" type="ORF">MEDL_29664</name>
</gene>
<dbReference type="PANTHER" id="PTHR33562">
    <property type="entry name" value="ATILLA, ISOFORM B-RELATED-RELATED"/>
    <property type="match status" value="1"/>
</dbReference>
<keyword evidence="14" id="KW-1133">Transmembrane helix</keyword>
<comment type="similarity">
    <text evidence="2">Belongs to the quiver family.</text>
</comment>
<dbReference type="GO" id="GO:0032222">
    <property type="term" value="P:regulation of synaptic transmission, cholinergic"/>
    <property type="evidence" value="ECO:0007669"/>
    <property type="project" value="InterPro"/>
</dbReference>
<dbReference type="GO" id="GO:0030431">
    <property type="term" value="P:sleep"/>
    <property type="evidence" value="ECO:0007669"/>
    <property type="project" value="InterPro"/>
</dbReference>
<feature type="transmembrane region" description="Helical" evidence="14">
    <location>
        <begin position="290"/>
        <end position="309"/>
    </location>
</feature>
<dbReference type="Pfam" id="PF17064">
    <property type="entry name" value="QVR"/>
    <property type="match status" value="2"/>
</dbReference>
<dbReference type="GO" id="GO:0048511">
    <property type="term" value="P:rhythmic process"/>
    <property type="evidence" value="ECO:0007669"/>
    <property type="project" value="UniProtKB-KW"/>
</dbReference>
<evidence type="ECO:0000256" key="9">
    <source>
        <dbReference type="ARBA" id="ARBA00044499"/>
    </source>
</evidence>
<organism evidence="16 17">
    <name type="scientific">Mytilus edulis</name>
    <name type="common">Blue mussel</name>
    <dbReference type="NCBI Taxonomy" id="6550"/>
    <lineage>
        <taxon>Eukaryota</taxon>
        <taxon>Metazoa</taxon>
        <taxon>Spiralia</taxon>
        <taxon>Lophotrochozoa</taxon>
        <taxon>Mollusca</taxon>
        <taxon>Bivalvia</taxon>
        <taxon>Autobranchia</taxon>
        <taxon>Pteriomorphia</taxon>
        <taxon>Mytilida</taxon>
        <taxon>Mytiloidea</taxon>
        <taxon>Mytilidae</taxon>
        <taxon>Mytilinae</taxon>
        <taxon>Mytilus</taxon>
    </lineage>
</organism>
<proteinExistence type="inferred from homology"/>
<feature type="signal peptide" evidence="15">
    <location>
        <begin position="1"/>
        <end position="20"/>
    </location>
</feature>
<evidence type="ECO:0000256" key="12">
    <source>
        <dbReference type="ARBA" id="ARBA00045788"/>
    </source>
</evidence>
<dbReference type="AlphaFoldDB" id="A0A8S3S9U9"/>
<evidence type="ECO:0000256" key="14">
    <source>
        <dbReference type="SAM" id="Phobius"/>
    </source>
</evidence>
<keyword evidence="14" id="KW-0812">Transmembrane</keyword>
<evidence type="ECO:0000256" key="2">
    <source>
        <dbReference type="ARBA" id="ARBA00010522"/>
    </source>
</evidence>
<comment type="caution">
    <text evidence="16">The sequence shown here is derived from an EMBL/GenBank/DDBJ whole genome shotgun (WGS) entry which is preliminary data.</text>
</comment>
<evidence type="ECO:0000256" key="10">
    <source>
        <dbReference type="ARBA" id="ARBA00044524"/>
    </source>
</evidence>
<feature type="chain" id="PRO_5035727466" description="UPAR/Ly6 domain-containing protein qvr" evidence="15">
    <location>
        <begin position="21"/>
        <end position="312"/>
    </location>
</feature>
<evidence type="ECO:0000256" key="4">
    <source>
        <dbReference type="ARBA" id="ARBA00022729"/>
    </source>
</evidence>
<dbReference type="CDD" id="cd00117">
    <property type="entry name" value="TFP"/>
    <property type="match status" value="1"/>
</dbReference>
<keyword evidence="5" id="KW-0090">Biological rhythms</keyword>
<dbReference type="PANTHER" id="PTHR33562:SF31">
    <property type="entry name" value="PROTEIN QUIVER"/>
    <property type="match status" value="1"/>
</dbReference>
<keyword evidence="7" id="KW-0325">Glycoprotein</keyword>
<feature type="transmembrane region" description="Helical" evidence="14">
    <location>
        <begin position="36"/>
        <end position="55"/>
    </location>
</feature>
<dbReference type="InterPro" id="IPR050975">
    <property type="entry name" value="Sleep_regulator"/>
</dbReference>
<keyword evidence="14" id="KW-0472">Membrane</keyword>
<dbReference type="OrthoDB" id="10046582at2759"/>
<protein>
    <recommendedName>
        <fullName evidence="10">UPAR/Ly6 domain-containing protein qvr</fullName>
    </recommendedName>
    <alternativeName>
        <fullName evidence="11">Protein quiver</fullName>
    </alternativeName>
    <alternativeName>
        <fullName evidence="8">Protein sleepless</fullName>
    </alternativeName>
</protein>
<evidence type="ECO:0000256" key="11">
    <source>
        <dbReference type="ARBA" id="ARBA00044561"/>
    </source>
</evidence>
<reference evidence="16" key="1">
    <citation type="submission" date="2021-03" db="EMBL/GenBank/DDBJ databases">
        <authorList>
            <person name="Bekaert M."/>
        </authorList>
    </citation>
    <scope>NUCLEOTIDE SEQUENCE</scope>
</reference>
<evidence type="ECO:0000256" key="3">
    <source>
        <dbReference type="ARBA" id="ARBA00022475"/>
    </source>
</evidence>
<name>A0A8S3S9U9_MYTED</name>
<evidence type="ECO:0000256" key="13">
    <source>
        <dbReference type="ARBA" id="ARBA00046769"/>
    </source>
</evidence>